<organism evidence="1 2">
    <name type="scientific">Photobacterium lutimaris</name>
    <dbReference type="NCBI Taxonomy" id="388278"/>
    <lineage>
        <taxon>Bacteria</taxon>
        <taxon>Pseudomonadati</taxon>
        <taxon>Pseudomonadota</taxon>
        <taxon>Gammaproteobacteria</taxon>
        <taxon>Vibrionales</taxon>
        <taxon>Vibrionaceae</taxon>
        <taxon>Photobacterium</taxon>
    </lineage>
</organism>
<dbReference type="AlphaFoldDB" id="A0A2T3IWX6"/>
<evidence type="ECO:0000313" key="2">
    <source>
        <dbReference type="Proteomes" id="UP000241222"/>
    </source>
</evidence>
<reference evidence="1 2" key="1">
    <citation type="submission" date="2018-03" db="EMBL/GenBank/DDBJ databases">
        <title>Whole genome sequencing of Histamine producing bacteria.</title>
        <authorList>
            <person name="Butler K."/>
        </authorList>
    </citation>
    <scope>NUCLEOTIDE SEQUENCE [LARGE SCALE GENOMIC DNA]</scope>
    <source>
        <strain evidence="1 2">JCM 13586</strain>
    </source>
</reference>
<accession>A0A2T3IWX6</accession>
<name>A0A2T3IWX6_9GAMM</name>
<proteinExistence type="predicted"/>
<keyword evidence="2" id="KW-1185">Reference proteome</keyword>
<gene>
    <name evidence="1" type="ORF">C9I99_15430</name>
</gene>
<protein>
    <submittedName>
        <fullName evidence="1">Uncharacterized protein</fullName>
    </submittedName>
</protein>
<dbReference type="EMBL" id="PYMH01000007">
    <property type="protein sequence ID" value="PSU32995.1"/>
    <property type="molecule type" value="Genomic_DNA"/>
</dbReference>
<sequence length="83" mass="9444">MIKKFVDSYHDSLRLQHDAETITTSYTIGIDKTVSLLAGTTSSAPLARYIPTFQYNGWHQSLQLCRVRMMTVGDCELIHDNHT</sequence>
<comment type="caution">
    <text evidence="1">The sequence shown here is derived from an EMBL/GenBank/DDBJ whole genome shotgun (WGS) entry which is preliminary data.</text>
</comment>
<evidence type="ECO:0000313" key="1">
    <source>
        <dbReference type="EMBL" id="PSU32995.1"/>
    </source>
</evidence>
<dbReference type="RefSeq" id="WP_107349787.1">
    <property type="nucleotide sequence ID" value="NZ_PYMH01000007.1"/>
</dbReference>
<dbReference type="Proteomes" id="UP000241222">
    <property type="component" value="Unassembled WGS sequence"/>
</dbReference>